<feature type="transmembrane region" description="Helical" evidence="19">
    <location>
        <begin position="88"/>
        <end position="108"/>
    </location>
</feature>
<proteinExistence type="inferred from homology"/>
<comment type="pathway">
    <text evidence="3">Lipid metabolism; phospholipid metabolism.</text>
</comment>
<keyword evidence="5" id="KW-0444">Lipid biosynthesis</keyword>
<feature type="transmembrane region" description="Helical" evidence="19">
    <location>
        <begin position="396"/>
        <end position="419"/>
    </location>
</feature>
<dbReference type="AlphaFoldDB" id="A0A0K0DTR0"/>
<evidence type="ECO:0000256" key="9">
    <source>
        <dbReference type="ARBA" id="ARBA00022989"/>
    </source>
</evidence>
<keyword evidence="8" id="KW-0256">Endoplasmic reticulum</keyword>
<dbReference type="GO" id="GO:0016020">
    <property type="term" value="C:membrane"/>
    <property type="evidence" value="ECO:0007669"/>
    <property type="project" value="UniProtKB-SubCell"/>
</dbReference>
<comment type="similarity">
    <text evidence="4">Belongs to the membrane-bound acyltransferase family.</text>
</comment>
<evidence type="ECO:0000313" key="21">
    <source>
        <dbReference type="WBParaSite" id="SSTP_0000062400.1"/>
    </source>
</evidence>
<evidence type="ECO:0000256" key="4">
    <source>
        <dbReference type="ARBA" id="ARBA00010323"/>
    </source>
</evidence>
<dbReference type="GO" id="GO:0047184">
    <property type="term" value="F:1-acylglycerophosphocholine O-acyltransferase activity"/>
    <property type="evidence" value="ECO:0007669"/>
    <property type="project" value="UniProtKB-EC"/>
</dbReference>
<keyword evidence="6" id="KW-0808">Transferase</keyword>
<comment type="pathway">
    <text evidence="15">Phospholipid metabolism.</text>
</comment>
<evidence type="ECO:0000256" key="14">
    <source>
        <dbReference type="ARBA" id="ARBA00023315"/>
    </source>
</evidence>
<feature type="transmembrane region" description="Helical" evidence="19">
    <location>
        <begin position="49"/>
        <end position="82"/>
    </location>
</feature>
<evidence type="ECO:0000256" key="16">
    <source>
        <dbReference type="ARBA" id="ARBA00026120"/>
    </source>
</evidence>
<dbReference type="WBParaSite" id="TCONS_00014397.p1">
    <property type="protein sequence ID" value="TCONS_00014397.p1"/>
    <property type="gene ID" value="XLOC_009606"/>
</dbReference>
<evidence type="ECO:0000256" key="12">
    <source>
        <dbReference type="ARBA" id="ARBA00023209"/>
    </source>
</evidence>
<keyword evidence="10" id="KW-0443">Lipid metabolism</keyword>
<keyword evidence="13" id="KW-1208">Phospholipid metabolism</keyword>
<evidence type="ECO:0000256" key="13">
    <source>
        <dbReference type="ARBA" id="ARBA00023264"/>
    </source>
</evidence>
<feature type="transmembrane region" description="Helical" evidence="19">
    <location>
        <begin position="156"/>
        <end position="175"/>
    </location>
</feature>
<evidence type="ECO:0000256" key="10">
    <source>
        <dbReference type="ARBA" id="ARBA00023098"/>
    </source>
</evidence>
<keyword evidence="9 19" id="KW-1133">Transmembrane helix</keyword>
<name>A0A0K0DTR0_STRER</name>
<keyword evidence="20" id="KW-1185">Reference proteome</keyword>
<evidence type="ECO:0000256" key="19">
    <source>
        <dbReference type="SAM" id="Phobius"/>
    </source>
</evidence>
<reference evidence="21" key="1">
    <citation type="submission" date="2015-08" db="UniProtKB">
        <authorList>
            <consortium name="WormBaseParasite"/>
        </authorList>
    </citation>
    <scope>IDENTIFICATION</scope>
</reference>
<evidence type="ECO:0000256" key="7">
    <source>
        <dbReference type="ARBA" id="ARBA00022692"/>
    </source>
</evidence>
<dbReference type="Pfam" id="PF03062">
    <property type="entry name" value="MBOAT"/>
    <property type="match status" value="1"/>
</dbReference>
<dbReference type="GO" id="GO:0006656">
    <property type="term" value="P:phosphatidylcholine biosynthetic process"/>
    <property type="evidence" value="ECO:0007669"/>
    <property type="project" value="TreeGrafter"/>
</dbReference>
<evidence type="ECO:0000256" key="18">
    <source>
        <dbReference type="ARBA" id="ARBA00039721"/>
    </source>
</evidence>
<dbReference type="GO" id="GO:0005783">
    <property type="term" value="C:endoplasmic reticulum"/>
    <property type="evidence" value="ECO:0007669"/>
    <property type="project" value="UniProtKB-SubCell"/>
</dbReference>
<accession>A0A0K0DTR0</accession>
<feature type="transmembrane region" description="Helical" evidence="19">
    <location>
        <begin position="20"/>
        <end position="37"/>
    </location>
</feature>
<keyword evidence="12" id="KW-0594">Phospholipid biosynthesis</keyword>
<evidence type="ECO:0000256" key="5">
    <source>
        <dbReference type="ARBA" id="ARBA00022516"/>
    </source>
</evidence>
<dbReference type="EC" id="2.3.1.n6" evidence="17"/>
<dbReference type="PANTHER" id="PTHR13906:SF14">
    <property type="entry name" value="LYSOPHOSPHOLIPID ACYLTRANSFERASE 5"/>
    <property type="match status" value="1"/>
</dbReference>
<evidence type="ECO:0000256" key="11">
    <source>
        <dbReference type="ARBA" id="ARBA00023136"/>
    </source>
</evidence>
<comment type="subcellular location">
    <subcellularLocation>
        <location evidence="2">Endoplasmic reticulum</location>
    </subcellularLocation>
    <subcellularLocation>
        <location evidence="1">Membrane</location>
        <topology evidence="1">Multi-pass membrane protein</topology>
    </subcellularLocation>
</comment>
<sequence>MGAVSMLAEAINFNEDGLRLLLSIIAGYPFGAIYRTLFYNKSPQIQYIYFIVTGILIYLFNCGFAIIHTFIAIFMAYFLITFMITNKYFPFITHALFLGYLLAGYWFTESHEYDINWTTPFCIMVLRLIGLCLDAYDGTIDSKKLSGDALKNNIKILPGIFEIAAYSFYLPFTLVGPVIPLNYFREYVDGKHLTKSGNIRSSSLMVSVRRFLAGVTFAVFNQWGTFWITNEYFNSQEFFDLPFLWKVIWTTIWYRSTFYKYACAWLLVEGSSILSGIGYTGKGNNGNDKWDGCRNISLRGFFLGSDYQSCVESFNINTNTWAKNHVFKRLRFLGNKHLSQGFTLFYLAIWHGYHLGYFIIFGYEMICMISQTQLYEIIPRIPGMRQFLDKPYIKPLSWVFGKILITTTMGFGFLTFGLIKKDIWIRPILSQYAWGYILYIIIWPIIYQTLCKIFPKQKLDKKSNESKKEL</sequence>
<evidence type="ECO:0000256" key="8">
    <source>
        <dbReference type="ARBA" id="ARBA00022824"/>
    </source>
</evidence>
<keyword evidence="14" id="KW-0012">Acyltransferase</keyword>
<evidence type="ECO:0000256" key="1">
    <source>
        <dbReference type="ARBA" id="ARBA00004141"/>
    </source>
</evidence>
<organism evidence="21">
    <name type="scientific">Strongyloides stercoralis</name>
    <name type="common">Threadworm</name>
    <dbReference type="NCBI Taxonomy" id="6248"/>
    <lineage>
        <taxon>Eukaryota</taxon>
        <taxon>Metazoa</taxon>
        <taxon>Ecdysozoa</taxon>
        <taxon>Nematoda</taxon>
        <taxon>Chromadorea</taxon>
        <taxon>Rhabditida</taxon>
        <taxon>Tylenchina</taxon>
        <taxon>Panagrolaimomorpha</taxon>
        <taxon>Strongyloidoidea</taxon>
        <taxon>Strongyloididae</taxon>
        <taxon>Strongyloides</taxon>
    </lineage>
</organism>
<dbReference type="Proteomes" id="UP000035681">
    <property type="component" value="Unplaced"/>
</dbReference>
<feature type="transmembrane region" description="Helical" evidence="19">
    <location>
        <begin position="431"/>
        <end position="454"/>
    </location>
</feature>
<evidence type="ECO:0000256" key="15">
    <source>
        <dbReference type="ARBA" id="ARBA00025707"/>
    </source>
</evidence>
<dbReference type="PANTHER" id="PTHR13906">
    <property type="entry name" value="PORCUPINE"/>
    <property type="match status" value="1"/>
</dbReference>
<evidence type="ECO:0000256" key="6">
    <source>
        <dbReference type="ARBA" id="ARBA00022679"/>
    </source>
</evidence>
<dbReference type="EC" id="2.3.1.23" evidence="16"/>
<dbReference type="InterPro" id="IPR004299">
    <property type="entry name" value="MBOAT_fam"/>
</dbReference>
<dbReference type="GO" id="GO:0030258">
    <property type="term" value="P:lipid modification"/>
    <property type="evidence" value="ECO:0007669"/>
    <property type="project" value="TreeGrafter"/>
</dbReference>
<dbReference type="STRING" id="6248.A0A0K0DTR0"/>
<evidence type="ECO:0000313" key="20">
    <source>
        <dbReference type="Proteomes" id="UP000035681"/>
    </source>
</evidence>
<protein>
    <recommendedName>
        <fullName evidence="18">Lysophospholipid acyltransferase 5</fullName>
        <ecNumber evidence="16">2.3.1.23</ecNumber>
        <ecNumber evidence="17">2.3.1.n6</ecNumber>
    </recommendedName>
</protein>
<evidence type="ECO:0000256" key="17">
    <source>
        <dbReference type="ARBA" id="ARBA00038923"/>
    </source>
</evidence>
<evidence type="ECO:0000256" key="3">
    <source>
        <dbReference type="ARBA" id="ARBA00005074"/>
    </source>
</evidence>
<dbReference type="InterPro" id="IPR049941">
    <property type="entry name" value="LPLAT_7/PORCN-like"/>
</dbReference>
<keyword evidence="11 19" id="KW-0472">Membrane</keyword>
<evidence type="ECO:0000256" key="2">
    <source>
        <dbReference type="ARBA" id="ARBA00004240"/>
    </source>
</evidence>
<keyword evidence="7 19" id="KW-0812">Transmembrane</keyword>
<dbReference type="WBParaSite" id="SSTP_0000062400.1">
    <property type="protein sequence ID" value="SSTP_0000062400.1"/>
    <property type="gene ID" value="SSTP_0000062400"/>
</dbReference>
<dbReference type="GO" id="GO:0071617">
    <property type="term" value="F:lysophospholipid acyltransferase activity"/>
    <property type="evidence" value="ECO:0007669"/>
    <property type="project" value="TreeGrafter"/>
</dbReference>